<dbReference type="Proteomes" id="UP000485058">
    <property type="component" value="Unassembled WGS sequence"/>
</dbReference>
<evidence type="ECO:0000256" key="2">
    <source>
        <dbReference type="ARBA" id="ARBA00007663"/>
    </source>
</evidence>
<keyword evidence="5" id="KW-0963">Cytoplasm</keyword>
<keyword evidence="10" id="KW-0067">ATP-binding</keyword>
<evidence type="ECO:0000256" key="7">
    <source>
        <dbReference type="ARBA" id="ARBA00022694"/>
    </source>
</evidence>
<comment type="catalytic activity">
    <reaction evidence="12">
        <text>L-threonine + hydrogencarbonate + ATP = L-threonylcarbamoyladenylate + diphosphate + H2O</text>
        <dbReference type="Rhea" id="RHEA:36407"/>
        <dbReference type="ChEBI" id="CHEBI:15377"/>
        <dbReference type="ChEBI" id="CHEBI:17544"/>
        <dbReference type="ChEBI" id="CHEBI:30616"/>
        <dbReference type="ChEBI" id="CHEBI:33019"/>
        <dbReference type="ChEBI" id="CHEBI:57926"/>
        <dbReference type="ChEBI" id="CHEBI:73682"/>
        <dbReference type="EC" id="2.7.7.87"/>
    </reaction>
</comment>
<proteinExistence type="inferred from homology"/>
<evidence type="ECO:0000256" key="8">
    <source>
        <dbReference type="ARBA" id="ARBA00022695"/>
    </source>
</evidence>
<dbReference type="PROSITE" id="PS51163">
    <property type="entry name" value="YRDC"/>
    <property type="match status" value="1"/>
</dbReference>
<reference evidence="14 15" key="1">
    <citation type="submission" date="2020-02" db="EMBL/GenBank/DDBJ databases">
        <title>Draft genome sequence of Haematococcus lacustris strain NIES-144.</title>
        <authorList>
            <person name="Morimoto D."/>
            <person name="Nakagawa S."/>
            <person name="Yoshida T."/>
            <person name="Sawayama S."/>
        </authorList>
    </citation>
    <scope>NUCLEOTIDE SEQUENCE [LARGE SCALE GENOMIC DNA]</scope>
    <source>
        <strain evidence="14 15">NIES-144</strain>
    </source>
</reference>
<dbReference type="GO" id="GO:0006450">
    <property type="term" value="P:regulation of translational fidelity"/>
    <property type="evidence" value="ECO:0007669"/>
    <property type="project" value="TreeGrafter"/>
</dbReference>
<comment type="similarity">
    <text evidence="2">Belongs to the SUA5 family.</text>
</comment>
<dbReference type="GO" id="GO:0008033">
    <property type="term" value="P:tRNA processing"/>
    <property type="evidence" value="ECO:0007669"/>
    <property type="project" value="UniProtKB-KW"/>
</dbReference>
<dbReference type="GO" id="GO:0005524">
    <property type="term" value="F:ATP binding"/>
    <property type="evidence" value="ECO:0007669"/>
    <property type="project" value="UniProtKB-KW"/>
</dbReference>
<dbReference type="GO" id="GO:0000049">
    <property type="term" value="F:tRNA binding"/>
    <property type="evidence" value="ECO:0007669"/>
    <property type="project" value="TreeGrafter"/>
</dbReference>
<evidence type="ECO:0000256" key="9">
    <source>
        <dbReference type="ARBA" id="ARBA00022741"/>
    </source>
</evidence>
<keyword evidence="8" id="KW-0548">Nucleotidyltransferase</keyword>
<evidence type="ECO:0000256" key="4">
    <source>
        <dbReference type="ARBA" id="ARBA00015492"/>
    </source>
</evidence>
<dbReference type="InterPro" id="IPR017945">
    <property type="entry name" value="DHBP_synth_RibB-like_a/b_dom"/>
</dbReference>
<organism evidence="14 15">
    <name type="scientific">Haematococcus lacustris</name>
    <name type="common">Green alga</name>
    <name type="synonym">Haematococcus pluvialis</name>
    <dbReference type="NCBI Taxonomy" id="44745"/>
    <lineage>
        <taxon>Eukaryota</taxon>
        <taxon>Viridiplantae</taxon>
        <taxon>Chlorophyta</taxon>
        <taxon>core chlorophytes</taxon>
        <taxon>Chlorophyceae</taxon>
        <taxon>CS clade</taxon>
        <taxon>Chlamydomonadales</taxon>
        <taxon>Haematococcaceae</taxon>
        <taxon>Haematococcus</taxon>
    </lineage>
</organism>
<keyword evidence="6" id="KW-0808">Transferase</keyword>
<dbReference type="PANTHER" id="PTHR17490">
    <property type="entry name" value="SUA5"/>
    <property type="match status" value="1"/>
</dbReference>
<dbReference type="GO" id="GO:0003725">
    <property type="term" value="F:double-stranded RNA binding"/>
    <property type="evidence" value="ECO:0007669"/>
    <property type="project" value="InterPro"/>
</dbReference>
<dbReference type="GO" id="GO:0005737">
    <property type="term" value="C:cytoplasm"/>
    <property type="evidence" value="ECO:0007669"/>
    <property type="project" value="UniProtKB-SubCell"/>
</dbReference>
<dbReference type="AlphaFoldDB" id="A0A699ZZ30"/>
<dbReference type="InterPro" id="IPR050156">
    <property type="entry name" value="TC-AMP_synthase_SUA5"/>
</dbReference>
<dbReference type="PANTHER" id="PTHR17490:SF16">
    <property type="entry name" value="THREONYLCARBAMOYL-AMP SYNTHASE"/>
    <property type="match status" value="1"/>
</dbReference>
<evidence type="ECO:0000256" key="3">
    <source>
        <dbReference type="ARBA" id="ARBA00012584"/>
    </source>
</evidence>
<dbReference type="EMBL" id="BLLF01001815">
    <property type="protein sequence ID" value="GFH21372.1"/>
    <property type="molecule type" value="Genomic_DNA"/>
</dbReference>
<dbReference type="InterPro" id="IPR006070">
    <property type="entry name" value="Sua5-like_dom"/>
</dbReference>
<dbReference type="SUPFAM" id="SSF55821">
    <property type="entry name" value="YrdC/RibB"/>
    <property type="match status" value="2"/>
</dbReference>
<dbReference type="InterPro" id="IPR005145">
    <property type="entry name" value="Sua5_C"/>
</dbReference>
<accession>A0A699ZZ30</accession>
<comment type="caution">
    <text evidence="14">The sequence shown here is derived from an EMBL/GenBank/DDBJ whole genome shotgun (WGS) entry which is preliminary data.</text>
</comment>
<dbReference type="EC" id="2.7.7.87" evidence="3"/>
<protein>
    <recommendedName>
        <fullName evidence="4">Threonylcarbamoyl-AMP synthase</fullName>
        <ecNumber evidence="3">2.7.7.87</ecNumber>
    </recommendedName>
    <alternativeName>
        <fullName evidence="11">L-threonylcarbamoyladenylate synthase</fullName>
    </alternativeName>
</protein>
<feature type="domain" description="YrdC-like" evidence="13">
    <location>
        <begin position="45"/>
        <end position="256"/>
    </location>
</feature>
<keyword evidence="15" id="KW-1185">Reference proteome</keyword>
<evidence type="ECO:0000313" key="14">
    <source>
        <dbReference type="EMBL" id="GFH21372.1"/>
    </source>
</evidence>
<name>A0A699ZZ30_HAELA</name>
<comment type="subcellular location">
    <subcellularLocation>
        <location evidence="1">Cytoplasm</location>
    </subcellularLocation>
</comment>
<evidence type="ECO:0000313" key="15">
    <source>
        <dbReference type="Proteomes" id="UP000485058"/>
    </source>
</evidence>
<keyword evidence="7" id="KW-0819">tRNA processing</keyword>
<evidence type="ECO:0000256" key="6">
    <source>
        <dbReference type="ARBA" id="ARBA00022679"/>
    </source>
</evidence>
<evidence type="ECO:0000256" key="5">
    <source>
        <dbReference type="ARBA" id="ARBA00022490"/>
    </source>
</evidence>
<evidence type="ECO:0000256" key="1">
    <source>
        <dbReference type="ARBA" id="ARBA00004496"/>
    </source>
</evidence>
<dbReference type="Gene3D" id="3.90.870.10">
    <property type="entry name" value="DHBP synthase"/>
    <property type="match status" value="2"/>
</dbReference>
<dbReference type="Pfam" id="PF03481">
    <property type="entry name" value="Sua5_C"/>
    <property type="match status" value="1"/>
</dbReference>
<evidence type="ECO:0000256" key="11">
    <source>
        <dbReference type="ARBA" id="ARBA00029774"/>
    </source>
</evidence>
<keyword evidence="9" id="KW-0547">Nucleotide-binding</keyword>
<sequence>MPSFPSLAVNGGQHHPIFSTECLVVDPDSPELAAIVQAGVQPHQASQDSPGAALLLADQVVALPTETVYGLAANALSAAAVARIYTAKQRPADNPLIVHVADMGMLSALYPQGWKLPSSYQAAVQAHWPGPLTILLPRSPQAADIAAATNGGAGSAGAHLSEDPECMARPRDECAAALQPLLAPLPAQPECLVVNPDSPELAAIVQAGVQPHQASQDSPGAALLLADQVVALPTETVYGLAANALSAAAVARIYTAKQRPADNPLIVHVADMGMLSALYPPGWKLPSSYQAAVQAHWPGPLTILLPRSPQAEPGCGEAGCGPVASGASEVEVVEYCLGDIAQPAVVAQHLFLALRRMDEEGVREVLVEGVQEGDEGLAVMNRLRKAATRVEAVRAVKERFCKVVEQPGRLVLGTSSPPPVSAPASLEPAAWQAGAGADVVS</sequence>
<dbReference type="GO" id="GO:0061710">
    <property type="term" value="F:L-threonylcarbamoyladenylate synthase"/>
    <property type="evidence" value="ECO:0007669"/>
    <property type="project" value="UniProtKB-EC"/>
</dbReference>
<evidence type="ECO:0000259" key="13">
    <source>
        <dbReference type="PROSITE" id="PS51163"/>
    </source>
</evidence>
<gene>
    <name evidence="14" type="ORF">HaLaN_18663</name>
</gene>
<dbReference type="Pfam" id="PF01300">
    <property type="entry name" value="Sua5_yciO_yrdC"/>
    <property type="match status" value="2"/>
</dbReference>
<evidence type="ECO:0000256" key="12">
    <source>
        <dbReference type="ARBA" id="ARBA00048366"/>
    </source>
</evidence>
<evidence type="ECO:0000256" key="10">
    <source>
        <dbReference type="ARBA" id="ARBA00022840"/>
    </source>
</evidence>